<proteinExistence type="predicted"/>
<keyword evidence="3" id="KW-1185">Reference proteome</keyword>
<protein>
    <recommendedName>
        <fullName evidence="1">GST N-terminal domain-containing protein</fullName>
    </recommendedName>
</protein>
<accession>A0AAD6Y5M8</accession>
<dbReference type="InterPro" id="IPR036249">
    <property type="entry name" value="Thioredoxin-like_sf"/>
</dbReference>
<dbReference type="InterPro" id="IPR004045">
    <property type="entry name" value="Glutathione_S-Trfase_N"/>
</dbReference>
<name>A0AAD6Y5M8_9AGAR</name>
<dbReference type="PROSITE" id="PS50404">
    <property type="entry name" value="GST_NTER"/>
    <property type="match status" value="1"/>
</dbReference>
<dbReference type="SUPFAM" id="SSF52833">
    <property type="entry name" value="Thioredoxin-like"/>
    <property type="match status" value="1"/>
</dbReference>
<dbReference type="Proteomes" id="UP001219525">
    <property type="component" value="Unassembled WGS sequence"/>
</dbReference>
<dbReference type="AlphaFoldDB" id="A0AAD6Y5M8"/>
<gene>
    <name evidence="2" type="ORF">GGX14DRAFT_535952</name>
</gene>
<reference evidence="2" key="1">
    <citation type="submission" date="2023-03" db="EMBL/GenBank/DDBJ databases">
        <title>Massive genome expansion in bonnet fungi (Mycena s.s.) driven by repeated elements and novel gene families across ecological guilds.</title>
        <authorList>
            <consortium name="Lawrence Berkeley National Laboratory"/>
            <person name="Harder C.B."/>
            <person name="Miyauchi S."/>
            <person name="Viragh M."/>
            <person name="Kuo A."/>
            <person name="Thoen E."/>
            <person name="Andreopoulos B."/>
            <person name="Lu D."/>
            <person name="Skrede I."/>
            <person name="Drula E."/>
            <person name="Henrissat B."/>
            <person name="Morin E."/>
            <person name="Kohler A."/>
            <person name="Barry K."/>
            <person name="LaButti K."/>
            <person name="Morin E."/>
            <person name="Salamov A."/>
            <person name="Lipzen A."/>
            <person name="Mereny Z."/>
            <person name="Hegedus B."/>
            <person name="Baldrian P."/>
            <person name="Stursova M."/>
            <person name="Weitz H."/>
            <person name="Taylor A."/>
            <person name="Grigoriev I.V."/>
            <person name="Nagy L.G."/>
            <person name="Martin F."/>
            <person name="Kauserud H."/>
        </authorList>
    </citation>
    <scope>NUCLEOTIDE SEQUENCE</scope>
    <source>
        <strain evidence="2">9144</strain>
    </source>
</reference>
<dbReference type="InterPro" id="IPR036282">
    <property type="entry name" value="Glutathione-S-Trfase_C_sf"/>
</dbReference>
<dbReference type="Pfam" id="PF13409">
    <property type="entry name" value="GST_N_2"/>
    <property type="match status" value="1"/>
</dbReference>
<dbReference type="InterPro" id="IPR054416">
    <property type="entry name" value="GST_UstS-like_C"/>
</dbReference>
<organism evidence="2 3">
    <name type="scientific">Mycena pura</name>
    <dbReference type="NCBI Taxonomy" id="153505"/>
    <lineage>
        <taxon>Eukaryota</taxon>
        <taxon>Fungi</taxon>
        <taxon>Dikarya</taxon>
        <taxon>Basidiomycota</taxon>
        <taxon>Agaricomycotina</taxon>
        <taxon>Agaricomycetes</taxon>
        <taxon>Agaricomycetidae</taxon>
        <taxon>Agaricales</taxon>
        <taxon>Marasmiineae</taxon>
        <taxon>Mycenaceae</taxon>
        <taxon>Mycena</taxon>
    </lineage>
</organism>
<dbReference type="Pfam" id="PF22041">
    <property type="entry name" value="GST_C_7"/>
    <property type="match status" value="1"/>
</dbReference>
<evidence type="ECO:0000259" key="1">
    <source>
        <dbReference type="PROSITE" id="PS50404"/>
    </source>
</evidence>
<dbReference type="SUPFAM" id="SSF47616">
    <property type="entry name" value="GST C-terminal domain-like"/>
    <property type="match status" value="1"/>
</dbReference>
<evidence type="ECO:0000313" key="2">
    <source>
        <dbReference type="EMBL" id="KAJ7202762.1"/>
    </source>
</evidence>
<sequence length="258" mass="29181">MAIQPIIFYDIPSKAPGVAWSPNTWRIRYAFNYKGLPYKTEWVEYPDIKELYMRLEIGPCQILKSGKPYYCLPVIHNPNTGATISDSARIADYLDSTYPDTPTVVPAGTHTLQKTFCVAYDSVMEPLRPYIIPAITTILRPTSEEYYVRMREASFGKKLPDLVPNGDGHAVAWMAVQDGFGKIDKWMTESGGVPGPFVMGEVLSFADFAIAGKLQWYKKGFGENSDLWKDVMAWHGGRWAKLLDDLNRFEGSSEEMRD</sequence>
<dbReference type="EMBL" id="JARJCW010000053">
    <property type="protein sequence ID" value="KAJ7202762.1"/>
    <property type="molecule type" value="Genomic_DNA"/>
</dbReference>
<comment type="caution">
    <text evidence="2">The sequence shown here is derived from an EMBL/GenBank/DDBJ whole genome shotgun (WGS) entry which is preliminary data.</text>
</comment>
<evidence type="ECO:0000313" key="3">
    <source>
        <dbReference type="Proteomes" id="UP001219525"/>
    </source>
</evidence>
<dbReference type="Gene3D" id="1.20.1050.10">
    <property type="match status" value="1"/>
</dbReference>
<dbReference type="Gene3D" id="3.40.30.10">
    <property type="entry name" value="Glutaredoxin"/>
    <property type="match status" value="1"/>
</dbReference>
<feature type="domain" description="GST N-terminal" evidence="1">
    <location>
        <begin position="11"/>
        <end position="102"/>
    </location>
</feature>